<dbReference type="AlphaFoldDB" id="A0A0M9CFN8"/>
<dbReference type="STRING" id="1300348.I602_545"/>
<feature type="domain" description="M23ase beta-sheet core" evidence="1">
    <location>
        <begin position="102"/>
        <end position="198"/>
    </location>
</feature>
<accession>A0A0M9CFN8</accession>
<dbReference type="PATRIC" id="fig|1300348.6.peg.543"/>
<evidence type="ECO:0000313" key="2">
    <source>
        <dbReference type="EMBL" id="KOY50985.1"/>
    </source>
</evidence>
<comment type="caution">
    <text evidence="2">The sequence shown here is derived from an EMBL/GenBank/DDBJ whole genome shotgun (WGS) entry which is preliminary data.</text>
</comment>
<dbReference type="EMBL" id="LGBR01000001">
    <property type="protein sequence ID" value="KOY50985.1"/>
    <property type="molecule type" value="Genomic_DNA"/>
</dbReference>
<dbReference type="CDD" id="cd12797">
    <property type="entry name" value="M23_peptidase"/>
    <property type="match status" value="1"/>
</dbReference>
<evidence type="ECO:0000259" key="1">
    <source>
        <dbReference type="Pfam" id="PF01551"/>
    </source>
</evidence>
<dbReference type="Proteomes" id="UP000037716">
    <property type="component" value="Unassembled WGS sequence"/>
</dbReference>
<sequence>MNMDRKLQYKKFKNWAEKHQFSLLDLFPTIGKTKVYHIDLSKENTTVRTEAEFNNPVFFEGKLTEIQEKNTDTIITGGYLEKRSLYTSDIYNAENSTAKRNIHLGVDFWLAEGTAIHAFLEGEIVCAVHQKSLKGYGGFMILKHKIDNLEFYTLYGHLSKESIKNCTVGNQLKKGDKIGVLGTYKENGSWVPHLHFQVLLSLLDYKDDFPGVALESEIDFWRELCPDPNLLFKLENLSKI</sequence>
<gene>
    <name evidence="2" type="ORF">I602_545</name>
</gene>
<dbReference type="SUPFAM" id="SSF51261">
    <property type="entry name" value="Duplicated hybrid motif"/>
    <property type="match status" value="1"/>
</dbReference>
<dbReference type="Gene3D" id="2.70.70.10">
    <property type="entry name" value="Glucose Permease (Domain IIA)"/>
    <property type="match status" value="1"/>
</dbReference>
<dbReference type="PANTHER" id="PTHR21666">
    <property type="entry name" value="PEPTIDASE-RELATED"/>
    <property type="match status" value="1"/>
</dbReference>
<proteinExistence type="predicted"/>
<dbReference type="InterPro" id="IPR011055">
    <property type="entry name" value="Dup_hybrid_motif"/>
</dbReference>
<dbReference type="InterPro" id="IPR050570">
    <property type="entry name" value="Cell_wall_metabolism_enzyme"/>
</dbReference>
<reference evidence="2 3" key="1">
    <citation type="submission" date="2015-07" db="EMBL/GenBank/DDBJ databases">
        <title>Genome of Polaribacter dokdonenesis DSW-5, isolated from seawater off Dokdo in Korea.</title>
        <authorList>
            <person name="Yoon K."/>
            <person name="Song J.Y."/>
            <person name="Kim J.F."/>
        </authorList>
    </citation>
    <scope>NUCLEOTIDE SEQUENCE [LARGE SCALE GENOMIC DNA]</scope>
    <source>
        <strain evidence="2 3">DSW-5</strain>
    </source>
</reference>
<dbReference type="InterPro" id="IPR016047">
    <property type="entry name" value="M23ase_b-sheet_dom"/>
</dbReference>
<name>A0A0M9CFN8_9FLAO</name>
<protein>
    <submittedName>
        <fullName evidence="2">Peptidase family M23</fullName>
    </submittedName>
</protein>
<dbReference type="GO" id="GO:0004222">
    <property type="term" value="F:metalloendopeptidase activity"/>
    <property type="evidence" value="ECO:0007669"/>
    <property type="project" value="TreeGrafter"/>
</dbReference>
<dbReference type="Pfam" id="PF01551">
    <property type="entry name" value="Peptidase_M23"/>
    <property type="match status" value="1"/>
</dbReference>
<dbReference type="PANTHER" id="PTHR21666:SF270">
    <property type="entry name" value="MUREIN HYDROLASE ACTIVATOR ENVC"/>
    <property type="match status" value="1"/>
</dbReference>
<organism evidence="2 3">
    <name type="scientific">Polaribacter dokdonensis DSW-5</name>
    <dbReference type="NCBI Taxonomy" id="1300348"/>
    <lineage>
        <taxon>Bacteria</taxon>
        <taxon>Pseudomonadati</taxon>
        <taxon>Bacteroidota</taxon>
        <taxon>Flavobacteriia</taxon>
        <taxon>Flavobacteriales</taxon>
        <taxon>Flavobacteriaceae</taxon>
    </lineage>
</organism>
<evidence type="ECO:0000313" key="3">
    <source>
        <dbReference type="Proteomes" id="UP000037716"/>
    </source>
</evidence>